<dbReference type="OrthoDB" id="9764953at2"/>
<dbReference type="PANTHER" id="PTHR43037">
    <property type="entry name" value="UNNAMED PRODUCT-RELATED"/>
    <property type="match status" value="1"/>
</dbReference>
<dbReference type="AlphaFoldDB" id="A0A4U3KTY9"/>
<evidence type="ECO:0000256" key="1">
    <source>
        <dbReference type="ARBA" id="ARBA00022729"/>
    </source>
</evidence>
<organism evidence="2 3">
    <name type="scientific">Ilyomonas limi</name>
    <dbReference type="NCBI Taxonomy" id="2575867"/>
    <lineage>
        <taxon>Bacteria</taxon>
        <taxon>Pseudomonadati</taxon>
        <taxon>Bacteroidota</taxon>
        <taxon>Chitinophagia</taxon>
        <taxon>Chitinophagales</taxon>
        <taxon>Chitinophagaceae</taxon>
        <taxon>Ilyomonas</taxon>
    </lineage>
</organism>
<dbReference type="PANTHER" id="PTHR43037:SF4">
    <property type="entry name" value="PEPTIDASE S9 PROLYL OLIGOPEPTIDASE CATALYTIC DOMAIN-CONTAINING PROTEIN"/>
    <property type="match status" value="1"/>
</dbReference>
<evidence type="ECO:0000313" key="2">
    <source>
        <dbReference type="EMBL" id="TKK65861.1"/>
    </source>
</evidence>
<keyword evidence="2" id="KW-0378">Hydrolase</keyword>
<dbReference type="SUPFAM" id="SSF53474">
    <property type="entry name" value="alpha/beta-Hydrolases"/>
    <property type="match status" value="1"/>
</dbReference>
<dbReference type="InterPro" id="IPR050955">
    <property type="entry name" value="Plant_Biomass_Hydrol_Est"/>
</dbReference>
<sequence>MYRIGALCSCVLLHSFSFSQDTVSLTKALALRDAYHYGREAVYTDALAYQLFSNTLQQPLAGQALDINAKADSLKWEAATADSNNIFSSRGRYFNNRYLYFTYRADKEGAAILNTTGSSSVFVNGVLHAGDPYGAGWLNIPVWLKKGENQIIIRAYGRTKVNIIKPKKLISLQVSDATLPGIVLKQQDSLLKGAIVVLNATKQPLINYTITSTIAGKQSVTSLPVVPAISSRKVIFTIDPSAVDATGKYDCVLKLTGANAADQQTITIEAVNATDRYNNTFISNIDGSLQYFAVTPQRSRNTANSALFLSVHGAGVEATGQAAAYDYKDWGTLVAATNRRPRGFNWEDWGRIDALEVLDIATQKFNPDPEHIFLTGHSMGGHGTWFLGATYPDKWASIGPCSGYPSLKDYGSADGKIPDSSRLPAEKMVLRAGNQSDVLKLIHNYKPFGVYVLHGDSDHVVPVQFARQMRDSLGTFHTDFAYHEVPGAEHWYGNQSVDWPALFQFFKDRQRLPDSAVNEIDFITSSPGISAAYRWASVLQQIHPLQYSHIVLRRYLDKDSIAGTTENVQVLQLNLKDFERNKPVKIQLDSLNTLTITAAGNTNIIYLKRNNDTWIIASRPDETEKNPLRYGTFKEAFNNRMVFVYSTGGTKEENENTYHKAIYDAESWYYRGNGAVDIIADKDYTPAKYKGRNIIIYGNANTNSAWKTLLANCPLQVSRGKITAGDKSWAGDDLGAYFVWPQADALTSVGVVAGTGIKGMNAASANQYFAGGSGFPDFMVFRLAMLKDGAKAIQLAGYFDNNWKLSNSEMVATE</sequence>
<keyword evidence="3" id="KW-1185">Reference proteome</keyword>
<dbReference type="EMBL" id="SZQL01000018">
    <property type="protein sequence ID" value="TKK65861.1"/>
    <property type="molecule type" value="Genomic_DNA"/>
</dbReference>
<name>A0A4U3KTY9_9BACT</name>
<accession>A0A4U3KTY9</accession>
<comment type="caution">
    <text evidence="2">The sequence shown here is derived from an EMBL/GenBank/DDBJ whole genome shotgun (WGS) entry which is preliminary data.</text>
</comment>
<protein>
    <submittedName>
        <fullName evidence="2">Alpha/beta hydrolase</fullName>
    </submittedName>
</protein>
<evidence type="ECO:0000313" key="3">
    <source>
        <dbReference type="Proteomes" id="UP000305848"/>
    </source>
</evidence>
<dbReference type="InterPro" id="IPR000801">
    <property type="entry name" value="Esterase-like"/>
</dbReference>
<dbReference type="Pfam" id="PF00756">
    <property type="entry name" value="Esterase"/>
    <property type="match status" value="1"/>
</dbReference>
<reference evidence="2 3" key="1">
    <citation type="submission" date="2019-05" db="EMBL/GenBank/DDBJ databases">
        <title>Panacibacter sp. strain 17mud1-8 Genome sequencing and assembly.</title>
        <authorList>
            <person name="Chhetri G."/>
        </authorList>
    </citation>
    <scope>NUCLEOTIDE SEQUENCE [LARGE SCALE GENOMIC DNA]</scope>
    <source>
        <strain evidence="2 3">17mud1-8</strain>
    </source>
</reference>
<keyword evidence="1" id="KW-0732">Signal</keyword>
<dbReference type="InterPro" id="IPR029058">
    <property type="entry name" value="AB_hydrolase_fold"/>
</dbReference>
<dbReference type="Gene3D" id="3.40.50.1820">
    <property type="entry name" value="alpha/beta hydrolase"/>
    <property type="match status" value="1"/>
</dbReference>
<gene>
    <name evidence="2" type="ORF">FC093_18980</name>
</gene>
<dbReference type="GO" id="GO:0016787">
    <property type="term" value="F:hydrolase activity"/>
    <property type="evidence" value="ECO:0007669"/>
    <property type="project" value="UniProtKB-KW"/>
</dbReference>
<proteinExistence type="predicted"/>
<dbReference type="Proteomes" id="UP000305848">
    <property type="component" value="Unassembled WGS sequence"/>
</dbReference>